<gene>
    <name evidence="1" type="ORF">AC625_12950</name>
</gene>
<dbReference type="RefSeq" id="WP_049681644.1">
    <property type="nucleotide sequence ID" value="NZ_LFZW01000001.1"/>
</dbReference>
<evidence type="ECO:0000313" key="1">
    <source>
        <dbReference type="EMBL" id="KMY50294.1"/>
    </source>
</evidence>
<evidence type="ECO:0000313" key="2">
    <source>
        <dbReference type="Proteomes" id="UP000037146"/>
    </source>
</evidence>
<keyword evidence="1" id="KW-0808">Transferase</keyword>
<protein>
    <submittedName>
        <fullName evidence="1">Branched-chain amino acid aminotransferase</fullName>
    </submittedName>
</protein>
<keyword evidence="2" id="KW-1185">Reference proteome</keyword>
<reference evidence="2" key="1">
    <citation type="submission" date="2015-07" db="EMBL/GenBank/DDBJ databases">
        <title>Genome sequencing project for genomic taxonomy and phylogenomics of Bacillus-like bacteria.</title>
        <authorList>
            <person name="Liu B."/>
            <person name="Wang J."/>
            <person name="Zhu Y."/>
            <person name="Liu G."/>
            <person name="Chen Q."/>
            <person name="Chen Z."/>
            <person name="Lan J."/>
            <person name="Che J."/>
            <person name="Ge C."/>
            <person name="Shi H."/>
            <person name="Pan Z."/>
            <person name="Liu X."/>
        </authorList>
    </citation>
    <scope>NUCLEOTIDE SEQUENCE [LARGE SCALE GENOMIC DNA]</scope>
    <source>
        <strain evidence="2">FJAT-27997</strain>
    </source>
</reference>
<dbReference type="EMBL" id="LFZW01000001">
    <property type="protein sequence ID" value="KMY50294.1"/>
    <property type="molecule type" value="Genomic_DNA"/>
</dbReference>
<proteinExistence type="predicted"/>
<dbReference type="AlphaFoldDB" id="A0A0K9GUD1"/>
<dbReference type="GO" id="GO:0008483">
    <property type="term" value="F:transaminase activity"/>
    <property type="evidence" value="ECO:0007669"/>
    <property type="project" value="UniProtKB-KW"/>
</dbReference>
<sequence length="200" mass="23372">MIKNKLEQYIAEELRKGDTKKIELYKEEKEYAETYQLIDLNTIYVEEKKDEMRFADVYIERSDKESEDLIAEENSAFLTQSLDFLKKNQKEFMYFESDSFDLIGVESVSLELDDVFGTYDVMLGLKQQKKMGPVIKQLLEKHLGDSTSFDLLFNQGDGMWDLNFSLNPLSDFKEELSIGEALQLIYRFLFTLVAEVEVAK</sequence>
<dbReference type="PATRIC" id="fig|1679170.3.peg.2955"/>
<dbReference type="OrthoDB" id="2436979at2"/>
<name>A0A0K9GUD1_9BACI</name>
<dbReference type="Proteomes" id="UP000037146">
    <property type="component" value="Unassembled WGS sequence"/>
</dbReference>
<keyword evidence="1" id="KW-0032">Aminotransferase</keyword>
<accession>A0A0K9GUD1</accession>
<comment type="caution">
    <text evidence="1">The sequence shown here is derived from an EMBL/GenBank/DDBJ whole genome shotgun (WGS) entry which is preliminary data.</text>
</comment>
<organism evidence="1 2">
    <name type="scientific">Peribacillus loiseleuriae</name>
    <dbReference type="NCBI Taxonomy" id="1679170"/>
    <lineage>
        <taxon>Bacteria</taxon>
        <taxon>Bacillati</taxon>
        <taxon>Bacillota</taxon>
        <taxon>Bacilli</taxon>
        <taxon>Bacillales</taxon>
        <taxon>Bacillaceae</taxon>
        <taxon>Peribacillus</taxon>
    </lineage>
</organism>